<protein>
    <submittedName>
        <fullName evidence="3">Pro-Pol polyprotein</fullName>
    </submittedName>
</protein>
<dbReference type="PANTHER" id="PTHR37984:SF15">
    <property type="entry name" value="INTEGRASE CATALYTIC DOMAIN-CONTAINING PROTEIN"/>
    <property type="match status" value="1"/>
</dbReference>
<dbReference type="PANTHER" id="PTHR37984">
    <property type="entry name" value="PROTEIN CBG26694"/>
    <property type="match status" value="1"/>
</dbReference>
<dbReference type="InterPro" id="IPR001584">
    <property type="entry name" value="Integrase_cat-core"/>
</dbReference>
<evidence type="ECO:0000259" key="2">
    <source>
        <dbReference type="PROSITE" id="PS50994"/>
    </source>
</evidence>
<dbReference type="InterPro" id="IPR012337">
    <property type="entry name" value="RNaseH-like_sf"/>
</dbReference>
<dbReference type="GO" id="GO:0015074">
    <property type="term" value="P:DNA integration"/>
    <property type="evidence" value="ECO:0007669"/>
    <property type="project" value="InterPro"/>
</dbReference>
<dbReference type="SUPFAM" id="SSF53098">
    <property type="entry name" value="Ribonuclease H-like"/>
    <property type="match status" value="1"/>
</dbReference>
<dbReference type="OrthoDB" id="5832112at2759"/>
<evidence type="ECO:0000313" key="3">
    <source>
        <dbReference type="EMBL" id="KRZ58205.1"/>
    </source>
</evidence>
<evidence type="ECO:0000313" key="4">
    <source>
        <dbReference type="Proteomes" id="UP000054721"/>
    </source>
</evidence>
<gene>
    <name evidence="3" type="primary">pol</name>
    <name evidence="3" type="ORF">T02_7958</name>
</gene>
<dbReference type="STRING" id="6335.A0A0V1LFB4"/>
<dbReference type="InterPro" id="IPR050951">
    <property type="entry name" value="Retrovirus_Pol_polyprotein"/>
</dbReference>
<feature type="region of interest" description="Disordered" evidence="1">
    <location>
        <begin position="122"/>
        <end position="160"/>
    </location>
</feature>
<dbReference type="AlphaFoldDB" id="A0A0V1LFB4"/>
<dbReference type="Gene3D" id="3.30.420.10">
    <property type="entry name" value="Ribonuclease H-like superfamily/Ribonuclease H"/>
    <property type="match status" value="1"/>
</dbReference>
<keyword evidence="4" id="KW-1185">Reference proteome</keyword>
<name>A0A0V1LFB4_9BILA</name>
<dbReference type="GO" id="GO:0003676">
    <property type="term" value="F:nucleic acid binding"/>
    <property type="evidence" value="ECO:0007669"/>
    <property type="project" value="InterPro"/>
</dbReference>
<dbReference type="InterPro" id="IPR036397">
    <property type="entry name" value="RNaseH_sf"/>
</dbReference>
<accession>A0A0V1LFB4</accession>
<dbReference type="EMBL" id="JYDW01000061">
    <property type="protein sequence ID" value="KRZ58205.1"/>
    <property type="molecule type" value="Genomic_DNA"/>
</dbReference>
<proteinExistence type="predicted"/>
<reference evidence="3 4" key="1">
    <citation type="submission" date="2015-05" db="EMBL/GenBank/DDBJ databases">
        <title>Evolution of Trichinella species and genotypes.</title>
        <authorList>
            <person name="Korhonen P.K."/>
            <person name="Edoardo P."/>
            <person name="Giuseppe L.R."/>
            <person name="Gasser R.B."/>
        </authorList>
    </citation>
    <scope>NUCLEOTIDE SEQUENCE [LARGE SCALE GENOMIC DNA]</scope>
    <source>
        <strain evidence="3">ISS10</strain>
    </source>
</reference>
<dbReference type="PROSITE" id="PS50994">
    <property type="entry name" value="INTEGRASE"/>
    <property type="match status" value="1"/>
</dbReference>
<evidence type="ECO:0000256" key="1">
    <source>
        <dbReference type="SAM" id="MobiDB-lite"/>
    </source>
</evidence>
<dbReference type="Proteomes" id="UP000054721">
    <property type="component" value="Unassembled WGS sequence"/>
</dbReference>
<comment type="caution">
    <text evidence="3">The sequence shown here is derived from an EMBL/GenBank/DDBJ whole genome shotgun (WGS) entry which is preliminary data.</text>
</comment>
<sequence>MKAGTVAKVLVEKYIAYFGAPDYVHIYQGRSFKASVMMEMYRLFDIRKTRYSPYNPQGNGQAERFNQTLLYMLSNMVDGNPHQWDNMLPFVILAYYESTGVTPAIAMFSRWTRAAAPVGRADWEPAGSRKPRATLIHPENPGAHRPCARAREGPPGNAAA</sequence>
<feature type="domain" description="Integrase catalytic" evidence="2">
    <location>
        <begin position="1"/>
        <end position="95"/>
    </location>
</feature>
<organism evidence="3 4">
    <name type="scientific">Trichinella nativa</name>
    <dbReference type="NCBI Taxonomy" id="6335"/>
    <lineage>
        <taxon>Eukaryota</taxon>
        <taxon>Metazoa</taxon>
        <taxon>Ecdysozoa</taxon>
        <taxon>Nematoda</taxon>
        <taxon>Enoplea</taxon>
        <taxon>Dorylaimia</taxon>
        <taxon>Trichinellida</taxon>
        <taxon>Trichinellidae</taxon>
        <taxon>Trichinella</taxon>
    </lineage>
</organism>